<accession>A0A239J094</accession>
<keyword evidence="1" id="KW-0805">Transcription regulation</keyword>
<dbReference type="Proteomes" id="UP000198393">
    <property type="component" value="Unassembled WGS sequence"/>
</dbReference>
<evidence type="ECO:0000313" key="5">
    <source>
        <dbReference type="EMBL" id="SNS99321.1"/>
    </source>
</evidence>
<dbReference type="PRINTS" id="PR00038">
    <property type="entry name" value="HTHLUXR"/>
</dbReference>
<keyword evidence="3" id="KW-0804">Transcription</keyword>
<proteinExistence type="predicted"/>
<evidence type="ECO:0000256" key="3">
    <source>
        <dbReference type="ARBA" id="ARBA00023163"/>
    </source>
</evidence>
<organism evidence="5 6">
    <name type="scientific">Ekhidna lutea</name>
    <dbReference type="NCBI Taxonomy" id="447679"/>
    <lineage>
        <taxon>Bacteria</taxon>
        <taxon>Pseudomonadati</taxon>
        <taxon>Bacteroidota</taxon>
        <taxon>Cytophagia</taxon>
        <taxon>Cytophagales</taxon>
        <taxon>Reichenbachiellaceae</taxon>
        <taxon>Ekhidna</taxon>
    </lineage>
</organism>
<evidence type="ECO:0000313" key="6">
    <source>
        <dbReference type="Proteomes" id="UP000198393"/>
    </source>
</evidence>
<dbReference type="PROSITE" id="PS50043">
    <property type="entry name" value="HTH_LUXR_2"/>
    <property type="match status" value="1"/>
</dbReference>
<dbReference type="PANTHER" id="PTHR44688">
    <property type="entry name" value="DNA-BINDING TRANSCRIPTIONAL ACTIVATOR DEVR_DOSR"/>
    <property type="match status" value="1"/>
</dbReference>
<dbReference type="RefSeq" id="WP_089356647.1">
    <property type="nucleotide sequence ID" value="NZ_FZPD01000003.1"/>
</dbReference>
<evidence type="ECO:0000256" key="2">
    <source>
        <dbReference type="ARBA" id="ARBA00023125"/>
    </source>
</evidence>
<dbReference type="GO" id="GO:0003677">
    <property type="term" value="F:DNA binding"/>
    <property type="evidence" value="ECO:0007669"/>
    <property type="project" value="UniProtKB-KW"/>
</dbReference>
<dbReference type="OrthoDB" id="1727128at2"/>
<reference evidence="5 6" key="1">
    <citation type="submission" date="2017-06" db="EMBL/GenBank/DDBJ databases">
        <authorList>
            <person name="Kim H.J."/>
            <person name="Triplett B.A."/>
        </authorList>
    </citation>
    <scope>NUCLEOTIDE SEQUENCE [LARGE SCALE GENOMIC DNA]</scope>
    <source>
        <strain evidence="5 6">DSM 19307</strain>
    </source>
</reference>
<keyword evidence="2" id="KW-0238">DNA-binding</keyword>
<feature type="domain" description="HTH luxR-type" evidence="4">
    <location>
        <begin position="191"/>
        <end position="256"/>
    </location>
</feature>
<gene>
    <name evidence="5" type="ORF">SAMN05421640_1925</name>
</gene>
<evidence type="ECO:0000259" key="4">
    <source>
        <dbReference type="PROSITE" id="PS50043"/>
    </source>
</evidence>
<protein>
    <submittedName>
        <fullName evidence="5">Regulatory protein, luxR family</fullName>
    </submittedName>
</protein>
<dbReference type="EMBL" id="FZPD01000003">
    <property type="protein sequence ID" value="SNS99321.1"/>
    <property type="molecule type" value="Genomic_DNA"/>
</dbReference>
<sequence>MREKIVENYSDIFSTFQEFKGESLEKHVEKLKQVDQLIPHSATFFCITNTSDQSFEYVSKNFHPTMKLPIDEMCTRGMEFWWGRMHPEEMETWLQSLKDLMIFTMSNIALEDRRRMTYTWNYRVKDGEGIYKNIIQHTTPMFFDDEGKPIIGLAHYSVLEAHEILPIQATAKILNANDEYETLFYQMYGDQKLLVDDISHRERDVLRLLSFGFSNDDISDKLNISAHTVKTHRKNVMTKTGCKNTTQLVAMCIRQGII</sequence>
<dbReference type="PANTHER" id="PTHR44688:SF16">
    <property type="entry name" value="DNA-BINDING TRANSCRIPTIONAL ACTIVATOR DEVR_DOSR"/>
    <property type="match status" value="1"/>
</dbReference>
<dbReference type="InterPro" id="IPR016032">
    <property type="entry name" value="Sig_transdc_resp-reg_C-effctor"/>
</dbReference>
<dbReference type="CDD" id="cd06170">
    <property type="entry name" value="LuxR_C_like"/>
    <property type="match status" value="1"/>
</dbReference>
<keyword evidence="6" id="KW-1185">Reference proteome</keyword>
<dbReference type="InterPro" id="IPR000792">
    <property type="entry name" value="Tscrpt_reg_LuxR_C"/>
</dbReference>
<dbReference type="AlphaFoldDB" id="A0A239J094"/>
<dbReference type="Pfam" id="PF00196">
    <property type="entry name" value="GerE"/>
    <property type="match status" value="1"/>
</dbReference>
<dbReference type="SUPFAM" id="SSF46894">
    <property type="entry name" value="C-terminal effector domain of the bipartite response regulators"/>
    <property type="match status" value="1"/>
</dbReference>
<evidence type="ECO:0000256" key="1">
    <source>
        <dbReference type="ARBA" id="ARBA00023015"/>
    </source>
</evidence>
<dbReference type="Gene3D" id="3.30.450.20">
    <property type="entry name" value="PAS domain"/>
    <property type="match status" value="1"/>
</dbReference>
<dbReference type="SMART" id="SM00421">
    <property type="entry name" value="HTH_LUXR"/>
    <property type="match status" value="1"/>
</dbReference>
<dbReference type="PROSITE" id="PS00622">
    <property type="entry name" value="HTH_LUXR_1"/>
    <property type="match status" value="1"/>
</dbReference>
<name>A0A239J094_EKHLU</name>
<dbReference type="Gene3D" id="1.10.10.10">
    <property type="entry name" value="Winged helix-like DNA-binding domain superfamily/Winged helix DNA-binding domain"/>
    <property type="match status" value="1"/>
</dbReference>
<dbReference type="InterPro" id="IPR036388">
    <property type="entry name" value="WH-like_DNA-bd_sf"/>
</dbReference>
<dbReference type="GO" id="GO:0006355">
    <property type="term" value="P:regulation of DNA-templated transcription"/>
    <property type="evidence" value="ECO:0007669"/>
    <property type="project" value="InterPro"/>
</dbReference>